<dbReference type="EMBL" id="POSP01000003">
    <property type="protein sequence ID" value="PND37804.1"/>
    <property type="molecule type" value="Genomic_DNA"/>
</dbReference>
<accession>A0A2N8KWG0</accession>
<keyword evidence="6" id="KW-1003">Cell membrane</keyword>
<dbReference type="PROSITE" id="PS50895">
    <property type="entry name" value="SURF1"/>
    <property type="match status" value="1"/>
</dbReference>
<dbReference type="Proteomes" id="UP000235916">
    <property type="component" value="Unassembled WGS sequence"/>
</dbReference>
<dbReference type="AlphaFoldDB" id="A0A2N8KWG0"/>
<sequence length="261" mass="28627">MAGLSPRARAWVIGLATLSAVLLTARLGVWQLDRAAQKAALHSAVLERAQLPPLRAEALLAAPGEAETQLHRLVRLRGRWLSEHTVYLDNRPMNGRVGFFVVTPLQLSERPDIILVQRGWGPRDARDRSRLPQVQTPTGEVELLGRLTVAPSRAYEFSAAGEGPIRQNLDPASLVKALPAPLLPLTVLQLPDADATPAAGAASSPPADGLWRDWPAQDAGLQKHHGYAFQWFALSALLLGLYVWFQTIRPRIRSRRSEHSA</sequence>
<comment type="similarity">
    <text evidence="2 6">Belongs to the SURF1 family.</text>
</comment>
<organism evidence="7 8">
    <name type="scientific">Kinneretia aquatilis</name>
    <dbReference type="NCBI Taxonomy" id="2070761"/>
    <lineage>
        <taxon>Bacteria</taxon>
        <taxon>Pseudomonadati</taxon>
        <taxon>Pseudomonadota</taxon>
        <taxon>Betaproteobacteria</taxon>
        <taxon>Burkholderiales</taxon>
        <taxon>Sphaerotilaceae</taxon>
        <taxon>Roseateles</taxon>
    </lineage>
</organism>
<dbReference type="GO" id="GO:0005886">
    <property type="term" value="C:plasma membrane"/>
    <property type="evidence" value="ECO:0007669"/>
    <property type="project" value="UniProtKB-SubCell"/>
</dbReference>
<dbReference type="Pfam" id="PF02104">
    <property type="entry name" value="SURF1"/>
    <property type="match status" value="1"/>
</dbReference>
<reference evidence="7 8" key="1">
    <citation type="submission" date="2018-01" db="EMBL/GenBank/DDBJ databases">
        <title>Draft genome sequence of Paucibacter aquatile CR182 isolated from freshwater of the Nakdong River.</title>
        <authorList>
            <person name="Choi A."/>
            <person name="Chung E.J."/>
        </authorList>
    </citation>
    <scope>NUCLEOTIDE SEQUENCE [LARGE SCALE GENOMIC DNA]</scope>
    <source>
        <strain evidence="7 8">CR182</strain>
    </source>
</reference>
<dbReference type="InterPro" id="IPR045214">
    <property type="entry name" value="Surf1/Surf4"/>
</dbReference>
<protein>
    <recommendedName>
        <fullName evidence="6">SURF1-like protein</fullName>
    </recommendedName>
</protein>
<dbReference type="OrthoDB" id="9789940at2"/>
<dbReference type="PANTHER" id="PTHR23427:SF2">
    <property type="entry name" value="SURFEIT LOCUS PROTEIN 1"/>
    <property type="match status" value="1"/>
</dbReference>
<proteinExistence type="inferred from homology"/>
<comment type="caution">
    <text evidence="7">The sequence shown here is derived from an EMBL/GenBank/DDBJ whole genome shotgun (WGS) entry which is preliminary data.</text>
</comment>
<comment type="subcellular location">
    <subcellularLocation>
        <location evidence="6">Cell membrane</location>
        <topology evidence="6">Multi-pass membrane protein</topology>
    </subcellularLocation>
    <subcellularLocation>
        <location evidence="1">Membrane</location>
    </subcellularLocation>
</comment>
<keyword evidence="3 6" id="KW-0812">Transmembrane</keyword>
<evidence type="ECO:0000256" key="1">
    <source>
        <dbReference type="ARBA" id="ARBA00004370"/>
    </source>
</evidence>
<keyword evidence="8" id="KW-1185">Reference proteome</keyword>
<dbReference type="CDD" id="cd06662">
    <property type="entry name" value="SURF1"/>
    <property type="match status" value="1"/>
</dbReference>
<evidence type="ECO:0000313" key="8">
    <source>
        <dbReference type="Proteomes" id="UP000235916"/>
    </source>
</evidence>
<evidence type="ECO:0000256" key="2">
    <source>
        <dbReference type="ARBA" id="ARBA00007165"/>
    </source>
</evidence>
<evidence type="ECO:0000256" key="6">
    <source>
        <dbReference type="RuleBase" id="RU363076"/>
    </source>
</evidence>
<comment type="caution">
    <text evidence="6">Lacks conserved residue(s) required for the propagation of feature annotation.</text>
</comment>
<dbReference type="PANTHER" id="PTHR23427">
    <property type="entry name" value="SURFEIT LOCUS PROTEIN"/>
    <property type="match status" value="1"/>
</dbReference>
<feature type="transmembrane region" description="Helical" evidence="6">
    <location>
        <begin position="227"/>
        <end position="245"/>
    </location>
</feature>
<keyword evidence="5 6" id="KW-0472">Membrane</keyword>
<evidence type="ECO:0000256" key="5">
    <source>
        <dbReference type="ARBA" id="ARBA00023136"/>
    </source>
</evidence>
<evidence type="ECO:0000256" key="3">
    <source>
        <dbReference type="ARBA" id="ARBA00022692"/>
    </source>
</evidence>
<evidence type="ECO:0000256" key="4">
    <source>
        <dbReference type="ARBA" id="ARBA00022989"/>
    </source>
</evidence>
<evidence type="ECO:0000313" key="7">
    <source>
        <dbReference type="EMBL" id="PND37804.1"/>
    </source>
</evidence>
<keyword evidence="4 6" id="KW-1133">Transmembrane helix</keyword>
<name>A0A2N8KWG0_9BURK</name>
<dbReference type="InterPro" id="IPR002994">
    <property type="entry name" value="Surf1/Shy1"/>
</dbReference>
<gene>
    <name evidence="7" type="ORF">C1O66_09885</name>
</gene>